<proteinExistence type="predicted"/>
<sequence length="105" mass="12530">MKKQSIADRLLKLAAGRCPIHGIWMPQVDTWYYADTGKRYFRFEEPEDEKIYTIVECPWNNCGIQAKAFSNNGPWELTEKWKYLLYDPENKIIQFPKHKIKGRFS</sequence>
<dbReference type="AlphaFoldDB" id="A0A975B6C8"/>
<dbReference type="EMBL" id="CP061799">
    <property type="protein sequence ID" value="QTA79645.1"/>
    <property type="molecule type" value="Genomic_DNA"/>
</dbReference>
<evidence type="ECO:0000313" key="1">
    <source>
        <dbReference type="EMBL" id="QTA79645.1"/>
    </source>
</evidence>
<protein>
    <submittedName>
        <fullName evidence="1">Uncharacterized protein</fullName>
    </submittedName>
</protein>
<dbReference type="KEGG" id="dli:dnl_19200"/>
<organism evidence="1 2">
    <name type="scientific">Desulfonema limicola</name>
    <dbReference type="NCBI Taxonomy" id="45656"/>
    <lineage>
        <taxon>Bacteria</taxon>
        <taxon>Pseudomonadati</taxon>
        <taxon>Thermodesulfobacteriota</taxon>
        <taxon>Desulfobacteria</taxon>
        <taxon>Desulfobacterales</taxon>
        <taxon>Desulfococcaceae</taxon>
        <taxon>Desulfonema</taxon>
    </lineage>
</organism>
<accession>A0A975B6C8</accession>
<evidence type="ECO:0000313" key="2">
    <source>
        <dbReference type="Proteomes" id="UP000663720"/>
    </source>
</evidence>
<dbReference type="RefSeq" id="WP_207691372.1">
    <property type="nucleotide sequence ID" value="NZ_CP061799.1"/>
</dbReference>
<reference evidence="1" key="1">
    <citation type="journal article" date="2021" name="Microb. Physiol.">
        <title>Proteogenomic Insights into the Physiology of Marine, Sulfate-Reducing, Filamentous Desulfonema limicola and Desulfonema magnum.</title>
        <authorList>
            <person name="Schnaars V."/>
            <person name="Wohlbrand L."/>
            <person name="Scheve S."/>
            <person name="Hinrichs C."/>
            <person name="Reinhardt R."/>
            <person name="Rabus R."/>
        </authorList>
    </citation>
    <scope>NUCLEOTIDE SEQUENCE</scope>
    <source>
        <strain evidence="1">5ac10</strain>
    </source>
</reference>
<gene>
    <name evidence="1" type="ORF">dnl_19200</name>
</gene>
<name>A0A975B6C8_9BACT</name>
<keyword evidence="2" id="KW-1185">Reference proteome</keyword>
<dbReference type="Proteomes" id="UP000663720">
    <property type="component" value="Chromosome"/>
</dbReference>